<feature type="coiled-coil region" evidence="1">
    <location>
        <begin position="251"/>
        <end position="289"/>
    </location>
</feature>
<keyword evidence="3" id="KW-1185">Reference proteome</keyword>
<comment type="caution">
    <text evidence="2">The sequence shown here is derived from an EMBL/GenBank/DDBJ whole genome shotgun (WGS) entry which is preliminary data.</text>
</comment>
<evidence type="ECO:0000313" key="3">
    <source>
        <dbReference type="Proteomes" id="UP000218979"/>
    </source>
</evidence>
<accession>A0ABX4IBD2</accession>
<sequence length="395" mass="46062">MSHTPVIEKSDDQKFIIKNESVIKSILWEKFDEKREKIKSLDILESTIEGYFDNGGDISGNYHIRFLAIANKDENKVINVEINFPNAQIAPFTFTKPNPYKKKMDMTFSKETIDASVEDKEAENRMDSWWNFVPEVWAENYAGDSYDEHSASHKTIEKIYAVHRQNIINYLAKINNISSNEVIEEDVERLHVNSQSKNQFELAVNYLNKKDSNKNISMVFTLNRENLSDIFLPIQGRIGNEKEQISFSAQKDIHVEEIRNMQKEVESYQELKEKEDKKLAEENETAEKEIFEKYNEKCQEFVKKEKITGENVSGKGTTELRYKKVEYEGTYKFSVFYESFFVMGNQSRSLDLVYEVQVTLTDENLKNTDLPIEVKLFTHYNGRTLDGLSSKISLD</sequence>
<evidence type="ECO:0000256" key="1">
    <source>
        <dbReference type="SAM" id="Coils"/>
    </source>
</evidence>
<name>A0ABX4IBD2_9LACT</name>
<keyword evidence="1" id="KW-0175">Coiled coil</keyword>
<proteinExistence type="predicted"/>
<organism evidence="2 3">
    <name type="scientific">Pseudolactococcus chungangensis CAU 28 = DSM 22330</name>
    <dbReference type="NCBI Taxonomy" id="1122154"/>
    <lineage>
        <taxon>Bacteria</taxon>
        <taxon>Bacillati</taxon>
        <taxon>Bacillota</taxon>
        <taxon>Bacilli</taxon>
        <taxon>Lactobacillales</taxon>
        <taxon>Streptococcaceae</taxon>
        <taxon>Pseudolactococcus</taxon>
    </lineage>
</organism>
<dbReference type="Proteomes" id="UP000218979">
    <property type="component" value="Unassembled WGS sequence"/>
</dbReference>
<gene>
    <name evidence="2" type="ORF">RR45_GL000018</name>
</gene>
<reference evidence="2 3" key="1">
    <citation type="submission" date="2014-12" db="EMBL/GenBank/DDBJ databases">
        <title>Draft genome sequences of 10 type strains of Lactococcus.</title>
        <authorList>
            <person name="Sun Z."/>
            <person name="Zhong Z."/>
            <person name="Liu W."/>
            <person name="Zhang W."/>
            <person name="Zhang H."/>
        </authorList>
    </citation>
    <scope>NUCLEOTIDE SEQUENCE [LARGE SCALE GENOMIC DNA]</scope>
    <source>
        <strain evidence="2 3">DSM 22330</strain>
    </source>
</reference>
<protein>
    <submittedName>
        <fullName evidence="2">Uncharacterized protein</fullName>
    </submittedName>
</protein>
<dbReference type="EMBL" id="JXJT01000001">
    <property type="protein sequence ID" value="PCS04699.1"/>
    <property type="molecule type" value="Genomic_DNA"/>
</dbReference>
<evidence type="ECO:0000313" key="2">
    <source>
        <dbReference type="EMBL" id="PCS04699.1"/>
    </source>
</evidence>